<dbReference type="Pfam" id="PF08751">
    <property type="entry name" value="TrwC"/>
    <property type="match status" value="1"/>
</dbReference>
<dbReference type="InterPro" id="IPR027417">
    <property type="entry name" value="P-loop_NTPase"/>
</dbReference>
<dbReference type="KEGG" id="sbar:H5V43_00650"/>
<dbReference type="Gene3D" id="3.40.50.300">
    <property type="entry name" value="P-loop containing nucleotide triphosphate hydrolases"/>
    <property type="match status" value="2"/>
</dbReference>
<evidence type="ECO:0000313" key="3">
    <source>
        <dbReference type="EMBL" id="QOT71730.1"/>
    </source>
</evidence>
<dbReference type="InterPro" id="IPR014862">
    <property type="entry name" value="TrwC"/>
</dbReference>
<reference evidence="4" key="1">
    <citation type="submission" date="2020-08" db="EMBL/GenBank/DDBJ databases">
        <title>Complete genome sequence of Sphingobium barthaii strain KK22, a high-molecular-weight polycyclic aromatic hydrocarbon-degrading soil bacterium.</title>
        <authorList>
            <person name="Mori J.F."/>
            <person name="Kanaly R.A."/>
        </authorList>
    </citation>
    <scope>NUCLEOTIDE SEQUENCE [LARGE SCALE GENOMIC DNA]</scope>
    <source>
        <strain evidence="4">KK22</strain>
    </source>
</reference>
<dbReference type="NCBIfam" id="NF041492">
    <property type="entry name" value="MobF"/>
    <property type="match status" value="1"/>
</dbReference>
<dbReference type="CDD" id="cd18809">
    <property type="entry name" value="SF1_C_RecD"/>
    <property type="match status" value="1"/>
</dbReference>
<organism evidence="3 4">
    <name type="scientific">Sphingobium fuliginis (strain ATCC 27551)</name>
    <dbReference type="NCBI Taxonomy" id="336203"/>
    <lineage>
        <taxon>Bacteria</taxon>
        <taxon>Pseudomonadati</taxon>
        <taxon>Pseudomonadota</taxon>
        <taxon>Alphaproteobacteria</taxon>
        <taxon>Sphingomonadales</taxon>
        <taxon>Sphingomonadaceae</taxon>
        <taxon>Sphingobium</taxon>
    </lineage>
</organism>
<dbReference type="SUPFAM" id="SSF55464">
    <property type="entry name" value="Origin of replication-binding domain, RBD-like"/>
    <property type="match status" value="1"/>
</dbReference>
<evidence type="ECO:0000256" key="1">
    <source>
        <dbReference type="SAM" id="MobiDB-lite"/>
    </source>
</evidence>
<dbReference type="EMBL" id="CP060035">
    <property type="protein sequence ID" value="QOT71730.1"/>
    <property type="molecule type" value="Genomic_DNA"/>
</dbReference>
<dbReference type="Gene3D" id="2.30.30.940">
    <property type="match status" value="1"/>
</dbReference>
<evidence type="ECO:0000313" key="4">
    <source>
        <dbReference type="Proteomes" id="UP000593663"/>
    </source>
</evidence>
<proteinExistence type="predicted"/>
<dbReference type="RefSeq" id="WP_025551514.1">
    <property type="nucleotide sequence ID" value="NZ_BATN01000125.1"/>
</dbReference>
<feature type="domain" description="TrwC relaxase" evidence="2">
    <location>
        <begin position="13"/>
        <end position="281"/>
    </location>
</feature>
<feature type="region of interest" description="Disordered" evidence="1">
    <location>
        <begin position="958"/>
        <end position="989"/>
    </location>
</feature>
<gene>
    <name evidence="3" type="ORF">H5V43_00650</name>
</gene>
<dbReference type="SUPFAM" id="SSF52540">
    <property type="entry name" value="P-loop containing nucleoside triphosphate hydrolases"/>
    <property type="match status" value="2"/>
</dbReference>
<name>A0A7M2GG98_SPHSA</name>
<protein>
    <submittedName>
        <fullName evidence="3">Relaxase domain-containing protein</fullName>
    </submittedName>
</protein>
<sequence length="989" mass="108807">MIHPRRLKGTSANIARYYTVGDYYTKGADEHSEWGGAIARDLGLAGKVDGDIFAALLEGKVADQQLGRHRANGEIQHHPGWDFAVNAPKSVSIMALVAGDTRIIEAHEKAVGTALSWIEEHAATRARVNGEITERTTGRLLFARFTEHASRELDPHLHTHVVVMNLTNDGAGERFVSLETRAMYAEQMVAGQIYRNELAHLLRERGYDVEFDPRKGLFEIRGVPRDLIADMSQRAEQIEAHAREHGLTGQAARRVSFYATRGAKEKVSLEVLHDKWRSRLGKHEQAVDETRFAAEKIGDRSLDVAPQLAARSMLFGLRQSEGREAVNNLGRLLQVALASHVGEVRLQDIRPLAHEHEGRRKLLATSHQTGDDILTRGRTTRRTARLELALSDHLALALHDAKPLALAEQLILQTKANGLNAEQRAALLHLGSSQHRVIGVHGVAGAGKSTLVAALRQAADPEAVLIALAPTSSAAAELGKRAEIESRTVASLIAGGGRGLDARYTLVVDEAGQLGNRQAIRLLEISRLSGARLILLGDNRQTGAIEQGKPFWLMQRLGLPKVELAESVRQQNRAMRMAVAQARLGNYDESLGHLDKVVSGESSDQLAAGLVGEWTRLSSESRSKTNILVLENATRLIVNTKVREALKAEGAIAAEDARLLILAPSGMTDQEKNFARFYVRGQVVTFSRDNAGLGIARDAQYKVVGLSRDSRGRQKVSLADENGRTIQWDPRLGRASQINVFREENRDLAAGDRIQWRLVNHELGLKNAERGTVERLDGPIATIRWDRDGQVQAVDLSRHRTWDHGYGETVYSAQSKTYDRVYVLAPVNSPLVTGQNYYTAITRARYGVKLWTEDAKRLAEKLTLKSGEKTSSLEGLGRLDRSGIKGRTGQHGERLERLREQQLGDREARKMRLAASRANRASAEPVGLAGLLAGRAQSAARSLDRWLMSLIDRGRIGTGYEHGLPQGQGNPPPTPAHNDDHNRGGGRDR</sequence>
<dbReference type="Pfam" id="PF13604">
    <property type="entry name" value="AAA_30"/>
    <property type="match status" value="1"/>
</dbReference>
<accession>A0A7M2GG98</accession>
<feature type="region of interest" description="Disordered" evidence="1">
    <location>
        <begin position="874"/>
        <end position="894"/>
    </location>
</feature>
<dbReference type="Proteomes" id="UP000593663">
    <property type="component" value="Chromosome 1"/>
</dbReference>
<evidence type="ECO:0000259" key="2">
    <source>
        <dbReference type="Pfam" id="PF08751"/>
    </source>
</evidence>
<feature type="compositionally biased region" description="Basic and acidic residues" evidence="1">
    <location>
        <begin position="977"/>
        <end position="989"/>
    </location>
</feature>
<dbReference type="NCBIfam" id="TIGR02686">
    <property type="entry name" value="relax_trwC"/>
    <property type="match status" value="1"/>
</dbReference>
<dbReference type="AlphaFoldDB" id="A0A7M2GG98"/>
<dbReference type="InterPro" id="IPR014059">
    <property type="entry name" value="TraI/TrwC_relax"/>
</dbReference>